<evidence type="ECO:0000256" key="1">
    <source>
        <dbReference type="SAM" id="Phobius"/>
    </source>
</evidence>
<reference evidence="2" key="1">
    <citation type="journal article" date="2021" name="Proc. Natl. Acad. Sci. U.S.A.">
        <title>A Catalog of Tens of Thousands of Viruses from Human Metagenomes Reveals Hidden Associations with Chronic Diseases.</title>
        <authorList>
            <person name="Tisza M.J."/>
            <person name="Buck C.B."/>
        </authorList>
    </citation>
    <scope>NUCLEOTIDE SEQUENCE</scope>
    <source>
        <strain evidence="2">Ctnfz20</strain>
    </source>
</reference>
<accession>A0A8S5P625</accession>
<keyword evidence="1" id="KW-0472">Membrane</keyword>
<feature type="transmembrane region" description="Helical" evidence="1">
    <location>
        <begin position="12"/>
        <end position="29"/>
    </location>
</feature>
<protein>
    <submittedName>
        <fullName evidence="2">Uncharacterized protein</fullName>
    </submittedName>
</protein>
<keyword evidence="1" id="KW-0812">Transmembrane</keyword>
<proteinExistence type="predicted"/>
<organism evidence="2">
    <name type="scientific">Phage sp. ctnfz20</name>
    <dbReference type="NCBI Taxonomy" id="2825798"/>
    <lineage>
        <taxon>Viruses</taxon>
    </lineage>
</organism>
<name>A0A8S5P625_9VIRU</name>
<sequence>MLSTTINNRNDKILSFLLLIIFLWSIFTLK</sequence>
<dbReference type="EMBL" id="BK015335">
    <property type="protein sequence ID" value="DAE01883.1"/>
    <property type="molecule type" value="Genomic_DNA"/>
</dbReference>
<evidence type="ECO:0000313" key="2">
    <source>
        <dbReference type="EMBL" id="DAE01883.1"/>
    </source>
</evidence>
<keyword evidence="1" id="KW-1133">Transmembrane helix</keyword>